<feature type="domain" description="Peptidase M20 dimerisation" evidence="4">
    <location>
        <begin position="187"/>
        <end position="283"/>
    </location>
</feature>
<dbReference type="InterPro" id="IPR011650">
    <property type="entry name" value="Peptidase_M20_dimer"/>
</dbReference>
<dbReference type="OrthoDB" id="9776731at2"/>
<dbReference type="PIRSF" id="PIRSF005962">
    <property type="entry name" value="Pept_M20D_amidohydro"/>
    <property type="match status" value="1"/>
</dbReference>
<dbReference type="NCBIfam" id="TIGR01891">
    <property type="entry name" value="amidohydrolases"/>
    <property type="match status" value="1"/>
</dbReference>
<organism evidence="5 6">
    <name type="scientific">Gracilibacillus dipsosauri</name>
    <dbReference type="NCBI Taxonomy" id="178340"/>
    <lineage>
        <taxon>Bacteria</taxon>
        <taxon>Bacillati</taxon>
        <taxon>Bacillota</taxon>
        <taxon>Bacilli</taxon>
        <taxon>Bacillales</taxon>
        <taxon>Bacillaceae</taxon>
        <taxon>Gracilibacillus</taxon>
    </lineage>
</organism>
<dbReference type="Gene3D" id="3.30.70.360">
    <property type="match status" value="1"/>
</dbReference>
<evidence type="ECO:0000313" key="5">
    <source>
        <dbReference type="EMBL" id="PWU67785.1"/>
    </source>
</evidence>
<dbReference type="InterPro" id="IPR002933">
    <property type="entry name" value="Peptidase_M20"/>
</dbReference>
<dbReference type="Pfam" id="PF01546">
    <property type="entry name" value="Peptidase_M20"/>
    <property type="match status" value="1"/>
</dbReference>
<dbReference type="InterPro" id="IPR017439">
    <property type="entry name" value="Amidohydrolase"/>
</dbReference>
<dbReference type="SUPFAM" id="SSF53187">
    <property type="entry name" value="Zn-dependent exopeptidases"/>
    <property type="match status" value="1"/>
</dbReference>
<keyword evidence="2 5" id="KW-0378">Hydrolase</keyword>
<feature type="binding site" evidence="3">
    <location>
        <position position="164"/>
    </location>
    <ligand>
        <name>Mn(2+)</name>
        <dbReference type="ChEBI" id="CHEBI:29035"/>
        <label>2</label>
    </ligand>
</feature>
<comment type="caution">
    <text evidence="5">The sequence shown here is derived from an EMBL/GenBank/DDBJ whole genome shotgun (WGS) entry which is preliminary data.</text>
</comment>
<evidence type="ECO:0000259" key="4">
    <source>
        <dbReference type="Pfam" id="PF07687"/>
    </source>
</evidence>
<evidence type="ECO:0000256" key="3">
    <source>
        <dbReference type="PIRSR" id="PIRSR005962-1"/>
    </source>
</evidence>
<dbReference type="GO" id="GO:0046872">
    <property type="term" value="F:metal ion binding"/>
    <property type="evidence" value="ECO:0007669"/>
    <property type="project" value="UniProtKB-KW"/>
</dbReference>
<proteinExistence type="inferred from homology"/>
<keyword evidence="6" id="KW-1185">Reference proteome</keyword>
<name>A0A317KWH1_9BACI</name>
<dbReference type="Proteomes" id="UP000245624">
    <property type="component" value="Unassembled WGS sequence"/>
</dbReference>
<comment type="cofactor">
    <cofactor evidence="3">
        <name>Mn(2+)</name>
        <dbReference type="ChEBI" id="CHEBI:29035"/>
    </cofactor>
    <text evidence="3">The Mn(2+) ion enhances activity.</text>
</comment>
<evidence type="ECO:0000313" key="6">
    <source>
        <dbReference type="Proteomes" id="UP000245624"/>
    </source>
</evidence>
<protein>
    <submittedName>
        <fullName evidence="5">Amidohydrolase</fullName>
    </submittedName>
</protein>
<comment type="similarity">
    <text evidence="1">Belongs to the peptidase M20 family.</text>
</comment>
<gene>
    <name evidence="5" type="ORF">DLJ74_15140</name>
</gene>
<feature type="binding site" evidence="3">
    <location>
        <position position="105"/>
    </location>
    <ligand>
        <name>Mn(2+)</name>
        <dbReference type="ChEBI" id="CHEBI:29035"/>
        <label>2</label>
    </ligand>
</feature>
<dbReference type="GO" id="GO:0016787">
    <property type="term" value="F:hydrolase activity"/>
    <property type="evidence" value="ECO:0007669"/>
    <property type="project" value="UniProtKB-KW"/>
</dbReference>
<dbReference type="FunFam" id="3.30.70.360:FF:000014">
    <property type="entry name" value="N-acyl-L-amino acid amidohydrolase"/>
    <property type="match status" value="1"/>
</dbReference>
<evidence type="ECO:0000256" key="1">
    <source>
        <dbReference type="ARBA" id="ARBA00006153"/>
    </source>
</evidence>
<reference evidence="5 6" key="1">
    <citation type="submission" date="2018-05" db="EMBL/GenBank/DDBJ databases">
        <title>Genomic analysis of Gracilibacillus dipsosauri DD1 reveals novel features of a salt-tolerant amylase.</title>
        <authorList>
            <person name="Deutch C.E."/>
            <person name="Yang S."/>
        </authorList>
    </citation>
    <scope>NUCLEOTIDE SEQUENCE [LARGE SCALE GENOMIC DNA]</scope>
    <source>
        <strain evidence="5 6">DD1</strain>
    </source>
</reference>
<dbReference type="Gene3D" id="3.40.630.10">
    <property type="entry name" value="Zn peptidases"/>
    <property type="match status" value="1"/>
</dbReference>
<dbReference type="SUPFAM" id="SSF55031">
    <property type="entry name" value="Bacterial exopeptidase dimerisation domain"/>
    <property type="match status" value="1"/>
</dbReference>
<dbReference type="PANTHER" id="PTHR11014">
    <property type="entry name" value="PEPTIDASE M20 FAMILY MEMBER"/>
    <property type="match status" value="1"/>
</dbReference>
<feature type="binding site" evidence="3">
    <location>
        <position position="139"/>
    </location>
    <ligand>
        <name>Mn(2+)</name>
        <dbReference type="ChEBI" id="CHEBI:29035"/>
        <label>2</label>
    </ligand>
</feature>
<feature type="binding site" evidence="3">
    <location>
        <position position="361"/>
    </location>
    <ligand>
        <name>Mn(2+)</name>
        <dbReference type="ChEBI" id="CHEBI:29035"/>
        <label>2</label>
    </ligand>
</feature>
<dbReference type="EMBL" id="QGTD01000013">
    <property type="protein sequence ID" value="PWU67785.1"/>
    <property type="molecule type" value="Genomic_DNA"/>
</dbReference>
<evidence type="ECO:0000256" key="2">
    <source>
        <dbReference type="ARBA" id="ARBA00022801"/>
    </source>
</evidence>
<keyword evidence="3" id="KW-0464">Manganese</keyword>
<dbReference type="RefSeq" id="WP_109985093.1">
    <property type="nucleotide sequence ID" value="NZ_JAJUIE010000018.1"/>
</dbReference>
<sequence>MLNNLFIEIDQHYDEMVNMRRYLHQYPELSFYEYKTAAFIAEHYQRLEIPYQANVGGNGVVATLTGGKPGKTIALRADFDGLPIQDEKKVEYRSKSQGVMHACGHDGHTTTLLTIAKIFKQYKEVIPGKIVFIHQHAEEVAPGGAKPMIDTGILDEVELVFGTHLWTNTPYGVVQTAPGNFMAAADKFTIKINGTGGHGGIPHQTKDPIVIGSQLIANLQQIISRKLDPLATAVLSIGTFHAGNAYNVIPDSAIIEGTVRTFDLKLQRFIISEMERIIKGTCHSYDVSYHFDYQKGYPPVVNHKEQAAWIIEAAQQVSEVKKAEMVEPSMTGEDFAYYLERKPGAFFFTGAQIEDGFIPHHHPRFDFDERAMKIAAKTLISAVYRANQ</sequence>
<dbReference type="AlphaFoldDB" id="A0A317KWH1"/>
<dbReference type="PANTHER" id="PTHR11014:SF63">
    <property type="entry name" value="METALLOPEPTIDASE, PUTATIVE (AFU_ORTHOLOGUE AFUA_6G09600)-RELATED"/>
    <property type="match status" value="1"/>
</dbReference>
<dbReference type="InterPro" id="IPR036264">
    <property type="entry name" value="Bact_exopeptidase_dim_dom"/>
</dbReference>
<dbReference type="Pfam" id="PF07687">
    <property type="entry name" value="M20_dimer"/>
    <property type="match status" value="1"/>
</dbReference>
<accession>A0A317KWH1</accession>
<keyword evidence="3" id="KW-0479">Metal-binding</keyword>
<feature type="binding site" evidence="3">
    <location>
        <position position="103"/>
    </location>
    <ligand>
        <name>Mn(2+)</name>
        <dbReference type="ChEBI" id="CHEBI:29035"/>
        <label>2</label>
    </ligand>
</feature>